<accession>A0ABW4NHS6</accession>
<name>A0ABW4NHS6_9SPHN</name>
<dbReference type="Proteomes" id="UP001597283">
    <property type="component" value="Unassembled WGS sequence"/>
</dbReference>
<comment type="caution">
    <text evidence="1">The sequence shown here is derived from an EMBL/GenBank/DDBJ whole genome shotgun (WGS) entry which is preliminary data.</text>
</comment>
<evidence type="ECO:0000313" key="2">
    <source>
        <dbReference type="Proteomes" id="UP001597283"/>
    </source>
</evidence>
<dbReference type="EMBL" id="JBHUFC010000024">
    <property type="protein sequence ID" value="MFD1789707.1"/>
    <property type="molecule type" value="Genomic_DNA"/>
</dbReference>
<proteinExistence type="predicted"/>
<protein>
    <submittedName>
        <fullName evidence="1">HGGxSTG domain-containing protein</fullName>
    </submittedName>
</protein>
<dbReference type="NCBIfam" id="NF041373">
    <property type="entry name" value="HGG_STG"/>
    <property type="match status" value="1"/>
</dbReference>
<organism evidence="1 2">
    <name type="scientific">Sphingomonas floccifaciens</name>
    <dbReference type="NCBI Taxonomy" id="1844115"/>
    <lineage>
        <taxon>Bacteria</taxon>
        <taxon>Pseudomonadati</taxon>
        <taxon>Pseudomonadota</taxon>
        <taxon>Alphaproteobacteria</taxon>
        <taxon>Sphingomonadales</taxon>
        <taxon>Sphingomonadaceae</taxon>
        <taxon>Sphingomonas</taxon>
    </lineage>
</organism>
<keyword evidence="2" id="KW-1185">Reference proteome</keyword>
<dbReference type="RefSeq" id="WP_380941869.1">
    <property type="nucleotide sequence ID" value="NZ_JBHUFC010000024.1"/>
</dbReference>
<gene>
    <name evidence="1" type="ORF">ACFSC3_19305</name>
</gene>
<sequence length="68" mass="7420">MTRQGTACLSPAMRGKRRCRLHGGKSKGAPIGNRNAVKHGMRTADLRLFRRMMRSIVVAGRAVADDIG</sequence>
<reference evidence="2" key="1">
    <citation type="journal article" date="2019" name="Int. J. Syst. Evol. Microbiol.">
        <title>The Global Catalogue of Microorganisms (GCM) 10K type strain sequencing project: providing services to taxonomists for standard genome sequencing and annotation.</title>
        <authorList>
            <consortium name="The Broad Institute Genomics Platform"/>
            <consortium name="The Broad Institute Genome Sequencing Center for Infectious Disease"/>
            <person name="Wu L."/>
            <person name="Ma J."/>
        </authorList>
    </citation>
    <scope>NUCLEOTIDE SEQUENCE [LARGE SCALE GENOMIC DNA]</scope>
    <source>
        <strain evidence="2">Q85</strain>
    </source>
</reference>
<dbReference type="InterPro" id="IPR047675">
    <property type="entry name" value="Putative_zinc-bd"/>
</dbReference>
<evidence type="ECO:0000313" key="1">
    <source>
        <dbReference type="EMBL" id="MFD1789707.1"/>
    </source>
</evidence>